<evidence type="ECO:0000313" key="3">
    <source>
        <dbReference type="Proteomes" id="UP000318136"/>
    </source>
</evidence>
<dbReference type="InterPro" id="IPR041657">
    <property type="entry name" value="HTH_17"/>
</dbReference>
<evidence type="ECO:0000313" key="2">
    <source>
        <dbReference type="EMBL" id="QDH85075.1"/>
    </source>
</evidence>
<reference evidence="2 3" key="1">
    <citation type="submission" date="2019-05" db="EMBL/GenBank/DDBJ databases">
        <authorList>
            <person name="Bordelon H.A."/>
            <person name="Brister E.M."/>
            <person name="Bryans A.M."/>
            <person name="Calk A.E."/>
            <person name="Capers C."/>
            <person name="Corrent J.M."/>
            <person name="Delphin C.N."/>
            <person name="Erbelding G.W."/>
            <person name="Gottschalck B.A."/>
            <person name="Hale B.T."/>
            <person name="Jones N.T."/>
            <person name="Mire A.R."/>
            <person name="Perkins A.R."/>
            <person name="Quackenbush R.D."/>
            <person name="Rogers C.S."/>
            <person name="Stewart N.C."/>
            <person name="Threeton H.N."/>
            <person name="Wiggins Z.F."/>
            <person name="Hancock A.M."/>
            <person name="Gissendanner C.R."/>
            <person name="Findley A.M."/>
            <person name="Wills S.J."/>
            <person name="Clifford K.A."/>
            <person name="Elmore F.L."/>
            <person name="Knight M.S."/>
            <person name="Le K."/>
            <person name="Lobaina D."/>
            <person name="Nougues D."/>
            <person name="Salama A."/>
            <person name="Stoeber S.D."/>
            <person name="Sweeney K.J."/>
            <person name="Truong T.G."/>
            <person name="Alvaro L.E."/>
            <person name="Isern S."/>
            <person name="Michael S.F."/>
            <person name="Monti D.L."/>
            <person name="Garlena R.A."/>
            <person name="Russell D.A."/>
            <person name="Pope W.H."/>
            <person name="Jacobs-Sera D."/>
            <person name="Hatfull G.F."/>
        </authorList>
    </citation>
    <scope>NUCLEOTIDE SEQUENCE [LARGE SCALE GENOMIC DNA]</scope>
</reference>
<dbReference type="GeneID" id="63911644"/>
<dbReference type="InterPro" id="IPR010093">
    <property type="entry name" value="SinI_DNA-bd"/>
</dbReference>
<evidence type="ECO:0000259" key="1">
    <source>
        <dbReference type="Pfam" id="PF12728"/>
    </source>
</evidence>
<dbReference type="InterPro" id="IPR009061">
    <property type="entry name" value="DNA-bd_dom_put_sf"/>
</dbReference>
<dbReference type="EMBL" id="MN010758">
    <property type="protein sequence ID" value="QDH85075.1"/>
    <property type="molecule type" value="Genomic_DNA"/>
</dbReference>
<dbReference type="RefSeq" id="YP_010050906.1">
    <property type="nucleotide sequence ID" value="NC_054435.1"/>
</dbReference>
<name>A0A514CX35_9CAUD</name>
<dbReference type="Proteomes" id="UP000318136">
    <property type="component" value="Segment"/>
</dbReference>
<gene>
    <name evidence="2" type="primary">38</name>
    <name evidence="2" type="ORF">SEA_DARDANUS_38</name>
</gene>
<dbReference type="Pfam" id="PF12728">
    <property type="entry name" value="HTH_17"/>
    <property type="match status" value="1"/>
</dbReference>
<proteinExistence type="predicted"/>
<feature type="domain" description="Helix-turn-helix" evidence="1">
    <location>
        <begin position="1"/>
        <end position="49"/>
    </location>
</feature>
<keyword evidence="3" id="KW-1185">Reference proteome</keyword>
<dbReference type="SUPFAM" id="SSF46955">
    <property type="entry name" value="Putative DNA-binding domain"/>
    <property type="match status" value="1"/>
</dbReference>
<dbReference type="KEGG" id="vg:63911644"/>
<protein>
    <submittedName>
        <fullName evidence="2">SsDNA binding protein</fullName>
    </submittedName>
</protein>
<sequence length="58" mass="6608">MNVKQAAESIGCHPRTIQRALWAGDLRGHQVKKPRGHWRIRPSDLEKWAYGGNVTVTE</sequence>
<dbReference type="NCBIfam" id="TIGR01764">
    <property type="entry name" value="excise"/>
    <property type="match status" value="1"/>
</dbReference>
<organism evidence="2 3">
    <name type="scientific">Gordonia phage Dardanus</name>
    <dbReference type="NCBI Taxonomy" id="2588489"/>
    <lineage>
        <taxon>Viruses</taxon>
        <taxon>Duplodnaviria</taxon>
        <taxon>Heunggongvirae</taxon>
        <taxon>Uroviricota</taxon>
        <taxon>Caudoviricetes</taxon>
        <taxon>Ruthgordonvirinae</taxon>
        <taxon>Dardanusvirus</taxon>
        <taxon>Dardanusvirus dardanus</taxon>
    </lineage>
</organism>
<dbReference type="GO" id="GO:0003677">
    <property type="term" value="F:DNA binding"/>
    <property type="evidence" value="ECO:0007669"/>
    <property type="project" value="InterPro"/>
</dbReference>
<accession>A0A514CX35</accession>